<organism evidence="2 3">
    <name type="scientific">Mesorhabditis spiculigera</name>
    <dbReference type="NCBI Taxonomy" id="96644"/>
    <lineage>
        <taxon>Eukaryota</taxon>
        <taxon>Metazoa</taxon>
        <taxon>Ecdysozoa</taxon>
        <taxon>Nematoda</taxon>
        <taxon>Chromadorea</taxon>
        <taxon>Rhabditida</taxon>
        <taxon>Rhabditina</taxon>
        <taxon>Rhabditomorpha</taxon>
        <taxon>Rhabditoidea</taxon>
        <taxon>Rhabditidae</taxon>
        <taxon>Mesorhabditinae</taxon>
        <taxon>Mesorhabditis</taxon>
    </lineage>
</organism>
<feature type="non-terminal residue" evidence="2">
    <location>
        <position position="187"/>
    </location>
</feature>
<feature type="non-terminal residue" evidence="2">
    <location>
        <position position="1"/>
    </location>
</feature>
<dbReference type="EMBL" id="CATQJA010002256">
    <property type="protein sequence ID" value="CAJ0570165.1"/>
    <property type="molecule type" value="Genomic_DNA"/>
</dbReference>
<dbReference type="Proteomes" id="UP001177023">
    <property type="component" value="Unassembled WGS sequence"/>
</dbReference>
<evidence type="ECO:0000313" key="2">
    <source>
        <dbReference type="EMBL" id="CAJ0570165.1"/>
    </source>
</evidence>
<dbReference type="AlphaFoldDB" id="A0AA36CLD1"/>
<reference evidence="2" key="1">
    <citation type="submission" date="2023-06" db="EMBL/GenBank/DDBJ databases">
        <authorList>
            <person name="Delattre M."/>
        </authorList>
    </citation>
    <scope>NUCLEOTIDE SEQUENCE</scope>
    <source>
        <strain evidence="2">AF72</strain>
    </source>
</reference>
<protein>
    <submittedName>
        <fullName evidence="2">Uncharacterized protein</fullName>
    </submittedName>
</protein>
<gene>
    <name evidence="2" type="ORF">MSPICULIGERA_LOCUS8611</name>
</gene>
<proteinExistence type="predicted"/>
<evidence type="ECO:0000256" key="1">
    <source>
        <dbReference type="SAM" id="MobiDB-lite"/>
    </source>
</evidence>
<sequence>GEWRFGHSGHGGVKCKSGRQPQISFAFACNGLHIADADLVPTFARLQEKLYDCIEEIETFAWRISGPDRNIKTKGINTVLEGKPKTKQLWALHTHGFDPPGAAFPLRNQLDHEFDGSFGPLLWDERHSGSRTSGAETKSATFPLDEPHHPGQGLKRRMPTATYSSGWYVFLDDAEGVSLITGEPISR</sequence>
<evidence type="ECO:0000313" key="3">
    <source>
        <dbReference type="Proteomes" id="UP001177023"/>
    </source>
</evidence>
<comment type="caution">
    <text evidence="2">The sequence shown here is derived from an EMBL/GenBank/DDBJ whole genome shotgun (WGS) entry which is preliminary data.</text>
</comment>
<feature type="compositionally biased region" description="Polar residues" evidence="1">
    <location>
        <begin position="130"/>
        <end position="140"/>
    </location>
</feature>
<feature type="region of interest" description="Disordered" evidence="1">
    <location>
        <begin position="125"/>
        <end position="157"/>
    </location>
</feature>
<accession>A0AA36CLD1</accession>
<keyword evidence="3" id="KW-1185">Reference proteome</keyword>
<name>A0AA36CLD1_9BILA</name>